<feature type="region of interest" description="Disordered" evidence="1">
    <location>
        <begin position="291"/>
        <end position="317"/>
    </location>
</feature>
<name>A0A8H6MG91_9AGAR</name>
<dbReference type="AlphaFoldDB" id="A0A8H6MG91"/>
<accession>A0A8H6MG91</accession>
<proteinExistence type="predicted"/>
<protein>
    <submittedName>
        <fullName evidence="2">Uncharacterized protein</fullName>
    </submittedName>
</protein>
<evidence type="ECO:0000313" key="3">
    <source>
        <dbReference type="Proteomes" id="UP000521943"/>
    </source>
</evidence>
<sequence>MASTVLPEQEEWGGELWHCFYNGLCAFGKVTDAKEMLLASAARLRGPFISGYILRKIGLFKSPHAVEDNVKRTVGYHAFRGDSRSSFMLPARRHTTVSHDVTLVPVDLPDASIVTIVPSFILPDVTFGRFPVEGPTSVASSLASGLSDFAISVKSRWTLSLSAKVSFMTGGLRKGCSMTAPLTAAVGADRGGYYSYDLSISRDYLPECMAMPSSRIIVTLFLEDDSYEALAMLNAAMSYHDGSPWAFDISMRTDRLQEVYARLYAPSRTLLPSLPDLVNSPVPLSQQLNSLRRTSDTKGVSPSSMAKTNDQIGSPSMKSLGIQKAKAKNTPRAMAHRHPDSDFRQAAHLWSSGALPSTAQPVCEARPTRSCLLSGSTLTREGHGYSAGETAGAITTRVSTASVGEHTTWMSPYDGQAIIYGAPERLEPANCYVEASGGRFSDIMN</sequence>
<keyword evidence="3" id="KW-1185">Reference proteome</keyword>
<organism evidence="2 3">
    <name type="scientific">Ephemerocybe angulata</name>
    <dbReference type="NCBI Taxonomy" id="980116"/>
    <lineage>
        <taxon>Eukaryota</taxon>
        <taxon>Fungi</taxon>
        <taxon>Dikarya</taxon>
        <taxon>Basidiomycota</taxon>
        <taxon>Agaricomycotina</taxon>
        <taxon>Agaricomycetes</taxon>
        <taxon>Agaricomycetidae</taxon>
        <taxon>Agaricales</taxon>
        <taxon>Agaricineae</taxon>
        <taxon>Psathyrellaceae</taxon>
        <taxon>Ephemerocybe</taxon>
    </lineage>
</organism>
<reference evidence="2 3" key="1">
    <citation type="submission" date="2020-07" db="EMBL/GenBank/DDBJ databases">
        <title>Comparative genomics of pyrophilous fungi reveals a link between fire events and developmental genes.</title>
        <authorList>
            <consortium name="DOE Joint Genome Institute"/>
            <person name="Steindorff A.S."/>
            <person name="Carver A."/>
            <person name="Calhoun S."/>
            <person name="Stillman K."/>
            <person name="Liu H."/>
            <person name="Lipzen A."/>
            <person name="Pangilinan J."/>
            <person name="Labutti K."/>
            <person name="Bruns T.D."/>
            <person name="Grigoriev I.V."/>
        </authorList>
    </citation>
    <scope>NUCLEOTIDE SEQUENCE [LARGE SCALE GENOMIC DNA]</scope>
    <source>
        <strain evidence="2 3">CBS 144469</strain>
    </source>
</reference>
<dbReference type="EMBL" id="JACGCI010000003">
    <property type="protein sequence ID" value="KAF6765289.1"/>
    <property type="molecule type" value="Genomic_DNA"/>
</dbReference>
<comment type="caution">
    <text evidence="2">The sequence shown here is derived from an EMBL/GenBank/DDBJ whole genome shotgun (WGS) entry which is preliminary data.</text>
</comment>
<gene>
    <name evidence="2" type="ORF">DFP72DRAFT_840186</name>
</gene>
<evidence type="ECO:0000313" key="2">
    <source>
        <dbReference type="EMBL" id="KAF6765289.1"/>
    </source>
</evidence>
<dbReference type="Proteomes" id="UP000521943">
    <property type="component" value="Unassembled WGS sequence"/>
</dbReference>
<evidence type="ECO:0000256" key="1">
    <source>
        <dbReference type="SAM" id="MobiDB-lite"/>
    </source>
</evidence>